<feature type="compositionally biased region" description="Basic and acidic residues" evidence="1">
    <location>
        <begin position="72"/>
        <end position="89"/>
    </location>
</feature>
<dbReference type="EMBL" id="BOQT01000002">
    <property type="protein sequence ID" value="GIN19441.1"/>
    <property type="molecule type" value="Genomic_DNA"/>
</dbReference>
<sequence>MNLINEEVTHKVFGEGNIVDHDESFITVDFNKDVKKFVYPDAFGKFITLNDRNVAETLKKVLLKRKMEEEALERKREEEKERQAFEQRRREKLKNPRISESSQIVFWLDEEEQQSVFNDWQVSTGKIQSGKNKGQLNRVARLRPNSAGLLTARESDQPEARRRILGLYMVNEMFSGNLSEDGMVPSHAEFRIELTDQEAEKMLFWNYYVNKNYPHRTTWNSGKFRYFDNVWTAQILKDIIALKTDEEQIKEAKNFLEYFCKMNVLDMENIPVANGALKQQ</sequence>
<accession>A0ABQ4K104</accession>
<reference evidence="2 3" key="1">
    <citation type="submission" date="2021-03" db="EMBL/GenBank/DDBJ databases">
        <title>Antimicrobial resistance genes in bacteria isolated from Japanese honey, and their potential for conferring macrolide and lincosamide resistance in the American foulbrood pathogen Paenibacillus larvae.</title>
        <authorList>
            <person name="Okamoto M."/>
            <person name="Kumagai M."/>
            <person name="Kanamori H."/>
            <person name="Takamatsu D."/>
        </authorList>
    </citation>
    <scope>NUCLEOTIDE SEQUENCE [LARGE SCALE GENOMIC DNA]</scope>
    <source>
        <strain evidence="2 3">J1TS3</strain>
    </source>
</reference>
<dbReference type="Proteomes" id="UP000680279">
    <property type="component" value="Unassembled WGS sequence"/>
</dbReference>
<protein>
    <recommendedName>
        <fullName evidence="4">Malate synthase</fullName>
    </recommendedName>
</protein>
<dbReference type="RefSeq" id="WP_144521639.1">
    <property type="nucleotide sequence ID" value="NZ_BOQT01000002.1"/>
</dbReference>
<evidence type="ECO:0000313" key="2">
    <source>
        <dbReference type="EMBL" id="GIN19441.1"/>
    </source>
</evidence>
<name>A0ABQ4K104_9BACI</name>
<proteinExistence type="predicted"/>
<organism evidence="2 3">
    <name type="scientific">Siminovitchia fordii</name>
    <dbReference type="NCBI Taxonomy" id="254759"/>
    <lineage>
        <taxon>Bacteria</taxon>
        <taxon>Bacillati</taxon>
        <taxon>Bacillota</taxon>
        <taxon>Bacilli</taxon>
        <taxon>Bacillales</taxon>
        <taxon>Bacillaceae</taxon>
        <taxon>Siminovitchia</taxon>
    </lineage>
</organism>
<comment type="caution">
    <text evidence="2">The sequence shown here is derived from an EMBL/GenBank/DDBJ whole genome shotgun (WGS) entry which is preliminary data.</text>
</comment>
<evidence type="ECO:0008006" key="4">
    <source>
        <dbReference type="Google" id="ProtNLM"/>
    </source>
</evidence>
<evidence type="ECO:0000313" key="3">
    <source>
        <dbReference type="Proteomes" id="UP000680279"/>
    </source>
</evidence>
<keyword evidence="3" id="KW-1185">Reference proteome</keyword>
<gene>
    <name evidence="2" type="ORF">J1TS3_05750</name>
</gene>
<feature type="region of interest" description="Disordered" evidence="1">
    <location>
        <begin position="72"/>
        <end position="91"/>
    </location>
</feature>
<evidence type="ECO:0000256" key="1">
    <source>
        <dbReference type="SAM" id="MobiDB-lite"/>
    </source>
</evidence>